<dbReference type="RefSeq" id="WP_010487575.1">
    <property type="nucleotide sequence ID" value="NZ_AZCT01000008.1"/>
</dbReference>
<evidence type="ECO:0000313" key="3">
    <source>
        <dbReference type="Proteomes" id="UP000051984"/>
    </source>
</evidence>
<name>A0A0R1EWP0_LACZE</name>
<gene>
    <name evidence="2" type="ORF">FD51_GL002929</name>
</gene>
<accession>A0A0R1EWP0</accession>
<reference evidence="2 3" key="1">
    <citation type="journal article" date="2015" name="Genome Announc.">
        <title>Expanding the biotechnology potential of lactobacilli through comparative genomics of 213 strains and associated genera.</title>
        <authorList>
            <person name="Sun Z."/>
            <person name="Harris H.M."/>
            <person name="McCann A."/>
            <person name="Guo C."/>
            <person name="Argimon S."/>
            <person name="Zhang W."/>
            <person name="Yang X."/>
            <person name="Jeffery I.B."/>
            <person name="Cooney J.C."/>
            <person name="Kagawa T.F."/>
            <person name="Liu W."/>
            <person name="Song Y."/>
            <person name="Salvetti E."/>
            <person name="Wrobel A."/>
            <person name="Rasinkangas P."/>
            <person name="Parkhill J."/>
            <person name="Rea M.C."/>
            <person name="O'Sullivan O."/>
            <person name="Ritari J."/>
            <person name="Douillard F.P."/>
            <person name="Paul Ross R."/>
            <person name="Yang R."/>
            <person name="Briner A.E."/>
            <person name="Felis G.E."/>
            <person name="de Vos W.M."/>
            <person name="Barrangou R."/>
            <person name="Klaenhammer T.R."/>
            <person name="Caufield P.W."/>
            <person name="Cui Y."/>
            <person name="Zhang H."/>
            <person name="O'Toole P.W."/>
        </authorList>
    </citation>
    <scope>NUCLEOTIDE SEQUENCE [LARGE SCALE GENOMIC DNA]</scope>
    <source>
        <strain evidence="2 3">DSM 20178</strain>
    </source>
</reference>
<dbReference type="PATRIC" id="fig|1423816.3.peg.3044"/>
<feature type="transmembrane region" description="Helical" evidence="1">
    <location>
        <begin position="6"/>
        <end position="23"/>
    </location>
</feature>
<dbReference type="AlphaFoldDB" id="A0A0R1EWP0"/>
<evidence type="ECO:0008006" key="4">
    <source>
        <dbReference type="Google" id="ProtNLM"/>
    </source>
</evidence>
<dbReference type="Proteomes" id="UP000051984">
    <property type="component" value="Unassembled WGS sequence"/>
</dbReference>
<dbReference type="EMBL" id="AZCT01000008">
    <property type="protein sequence ID" value="KRK12371.1"/>
    <property type="molecule type" value="Genomic_DNA"/>
</dbReference>
<sequence length="56" mass="6168">MATWLIGSVVVLAIVLVLYRTFFRKNKAGGCGQCEDVGCPLIDQAKMVQANKRRKA</sequence>
<protein>
    <recommendedName>
        <fullName evidence="4">FeoB-associated Cys-rich membrane protein</fullName>
    </recommendedName>
</protein>
<keyword evidence="1" id="KW-0472">Membrane</keyword>
<keyword evidence="1" id="KW-0812">Transmembrane</keyword>
<organism evidence="2 3">
    <name type="scientific">Lacticaseibacillus zeae DSM 20178 = KCTC 3804</name>
    <dbReference type="NCBI Taxonomy" id="1423816"/>
    <lineage>
        <taxon>Bacteria</taxon>
        <taxon>Bacillati</taxon>
        <taxon>Bacillota</taxon>
        <taxon>Bacilli</taxon>
        <taxon>Lactobacillales</taxon>
        <taxon>Lactobacillaceae</taxon>
        <taxon>Lacticaseibacillus</taxon>
    </lineage>
</organism>
<keyword evidence="1" id="KW-1133">Transmembrane helix</keyword>
<dbReference type="Pfam" id="PF12669">
    <property type="entry name" value="FeoB_associated"/>
    <property type="match status" value="1"/>
</dbReference>
<evidence type="ECO:0000256" key="1">
    <source>
        <dbReference type="SAM" id="Phobius"/>
    </source>
</evidence>
<comment type="caution">
    <text evidence="2">The sequence shown here is derived from an EMBL/GenBank/DDBJ whole genome shotgun (WGS) entry which is preliminary data.</text>
</comment>
<evidence type="ECO:0000313" key="2">
    <source>
        <dbReference type="EMBL" id="KRK12371.1"/>
    </source>
</evidence>
<proteinExistence type="predicted"/>